<sequence>MVEYPAYLSGYAIYAAELVITLVEASKWKTAAKRRELLRSLLNSIFVDVSVAMHHFFAEISATAEIERNEFDRRLKETEAEADRISMANLSDALTALANRDLSYRIEAEFPAKSEAAKTNFNGATEALLDAMLRISATAEAIRTGTEEIAAASDDLSQRTERQASSLEKTAAAVEEITTTVQRTSQDAKRANEVASGAKADVDRSGEIMSQAEHAMSEIAKSSGEINQIIAVIDEIAFQTNLLALNAGVEAARAGDAGKGFAVVASEVRALAQRSAEAAKEIRGLIAASSQQVKRGVELVENTSQTLGTIVSKVNEIDSLIGAIATSAQEQAAGLTEVNAAIVQMDQVTQQNSAMVEETTTAASDLRAKTRHLADLVNNFKLAADPVHSRSIIRGNIAA</sequence>
<evidence type="ECO:0000256" key="2">
    <source>
        <dbReference type="ARBA" id="ARBA00022500"/>
    </source>
</evidence>
<organism evidence="8 9">
    <name type="scientific">Rhizobium leguminosarum bv. trifolii</name>
    <dbReference type="NCBI Taxonomy" id="386"/>
    <lineage>
        <taxon>Bacteria</taxon>
        <taxon>Pseudomonadati</taxon>
        <taxon>Pseudomonadota</taxon>
        <taxon>Alphaproteobacteria</taxon>
        <taxon>Hyphomicrobiales</taxon>
        <taxon>Rhizobiaceae</taxon>
        <taxon>Rhizobium/Agrobacterium group</taxon>
        <taxon>Rhizobium</taxon>
    </lineage>
</organism>
<dbReference type="GO" id="GO:0006935">
    <property type="term" value="P:chemotaxis"/>
    <property type="evidence" value="ECO:0007669"/>
    <property type="project" value="UniProtKB-KW"/>
</dbReference>
<feature type="region of interest" description="Disordered" evidence="6">
    <location>
        <begin position="183"/>
        <end position="204"/>
    </location>
</feature>
<dbReference type="CDD" id="cd11386">
    <property type="entry name" value="MCP_signal"/>
    <property type="match status" value="1"/>
</dbReference>
<feature type="coiled-coil region" evidence="5">
    <location>
        <begin position="61"/>
        <end position="88"/>
    </location>
</feature>
<dbReference type="EMBL" id="NAOO01000006">
    <property type="protein sequence ID" value="RFB98527.1"/>
    <property type="molecule type" value="Genomic_DNA"/>
</dbReference>
<dbReference type="SUPFAM" id="SSF58104">
    <property type="entry name" value="Methyl-accepting chemotaxis protein (MCP) signaling domain"/>
    <property type="match status" value="1"/>
</dbReference>
<evidence type="ECO:0000313" key="9">
    <source>
        <dbReference type="Proteomes" id="UP000256748"/>
    </source>
</evidence>
<dbReference type="FunFam" id="1.10.287.950:FF:000001">
    <property type="entry name" value="Methyl-accepting chemotaxis sensory transducer"/>
    <property type="match status" value="1"/>
</dbReference>
<evidence type="ECO:0000256" key="3">
    <source>
        <dbReference type="ARBA" id="ARBA00029447"/>
    </source>
</evidence>
<evidence type="ECO:0000256" key="5">
    <source>
        <dbReference type="SAM" id="Coils"/>
    </source>
</evidence>
<gene>
    <name evidence="8" type="ORF">B5K10_06845</name>
</gene>
<dbReference type="GO" id="GO:0016020">
    <property type="term" value="C:membrane"/>
    <property type="evidence" value="ECO:0007669"/>
    <property type="project" value="UniProtKB-SubCell"/>
</dbReference>
<dbReference type="SMART" id="SM00283">
    <property type="entry name" value="MA"/>
    <property type="match status" value="1"/>
</dbReference>
<dbReference type="AlphaFoldDB" id="A0A3E1BVK8"/>
<dbReference type="InterPro" id="IPR051310">
    <property type="entry name" value="MCP_chemotaxis"/>
</dbReference>
<name>A0A3E1BVK8_RHILT</name>
<comment type="subcellular location">
    <subcellularLocation>
        <location evidence="1">Membrane</location>
    </subcellularLocation>
</comment>
<dbReference type="Pfam" id="PF00015">
    <property type="entry name" value="MCPsignal"/>
    <property type="match status" value="1"/>
</dbReference>
<evidence type="ECO:0000313" key="8">
    <source>
        <dbReference type="EMBL" id="RFB98527.1"/>
    </source>
</evidence>
<dbReference type="Gene3D" id="1.10.287.950">
    <property type="entry name" value="Methyl-accepting chemotaxis protein"/>
    <property type="match status" value="1"/>
</dbReference>
<dbReference type="PANTHER" id="PTHR43531:SF11">
    <property type="entry name" value="METHYL-ACCEPTING CHEMOTAXIS PROTEIN 3"/>
    <property type="match status" value="1"/>
</dbReference>
<evidence type="ECO:0000256" key="1">
    <source>
        <dbReference type="ARBA" id="ARBA00004370"/>
    </source>
</evidence>
<dbReference type="InterPro" id="IPR004089">
    <property type="entry name" value="MCPsignal_dom"/>
</dbReference>
<accession>A0A3E1BVK8</accession>
<dbReference type="PANTHER" id="PTHR43531">
    <property type="entry name" value="PROTEIN ICFG"/>
    <property type="match status" value="1"/>
</dbReference>
<comment type="similarity">
    <text evidence="3">Belongs to the methyl-accepting chemotaxis (MCP) protein family.</text>
</comment>
<feature type="domain" description="Methyl-accepting transducer" evidence="7">
    <location>
        <begin position="138"/>
        <end position="367"/>
    </location>
</feature>
<dbReference type="GO" id="GO:0004888">
    <property type="term" value="F:transmembrane signaling receptor activity"/>
    <property type="evidence" value="ECO:0007669"/>
    <property type="project" value="InterPro"/>
</dbReference>
<keyword evidence="2" id="KW-0145">Chemotaxis</keyword>
<protein>
    <recommendedName>
        <fullName evidence="7">Methyl-accepting transducer domain-containing protein</fullName>
    </recommendedName>
</protein>
<dbReference type="PROSITE" id="PS50111">
    <property type="entry name" value="CHEMOTAXIS_TRANSDUC_2"/>
    <property type="match status" value="1"/>
</dbReference>
<dbReference type="InterPro" id="IPR004090">
    <property type="entry name" value="Chemotax_Me-accpt_rcpt"/>
</dbReference>
<comment type="caution">
    <text evidence="8">The sequence shown here is derived from an EMBL/GenBank/DDBJ whole genome shotgun (WGS) entry which is preliminary data.</text>
</comment>
<dbReference type="PRINTS" id="PR00260">
    <property type="entry name" value="CHEMTRNSDUCR"/>
</dbReference>
<evidence type="ECO:0000256" key="4">
    <source>
        <dbReference type="PROSITE-ProRule" id="PRU00284"/>
    </source>
</evidence>
<proteinExistence type="inferred from homology"/>
<evidence type="ECO:0000256" key="6">
    <source>
        <dbReference type="SAM" id="MobiDB-lite"/>
    </source>
</evidence>
<keyword evidence="4" id="KW-0807">Transducer</keyword>
<keyword evidence="5" id="KW-0175">Coiled coil</keyword>
<reference evidence="8 9" key="1">
    <citation type="submission" date="2017-03" db="EMBL/GenBank/DDBJ databases">
        <title>Genome analysis of Rhizobial strains effectives or ineffectives for nitrogen fixation isolated from bean seeds.</title>
        <authorList>
            <person name="Peralta H."/>
            <person name="Aguilar-Vera A."/>
            <person name="Mora Y."/>
            <person name="Vargas-Lagunas C."/>
            <person name="Girard L."/>
            <person name="Mora J."/>
        </authorList>
    </citation>
    <scope>NUCLEOTIDE SEQUENCE [LARGE SCALE GENOMIC DNA]</scope>
    <source>
        <strain evidence="8 9">CCGM5</strain>
    </source>
</reference>
<dbReference type="GO" id="GO:0007165">
    <property type="term" value="P:signal transduction"/>
    <property type="evidence" value="ECO:0007669"/>
    <property type="project" value="UniProtKB-KW"/>
</dbReference>
<dbReference type="Proteomes" id="UP000256748">
    <property type="component" value="Unassembled WGS sequence"/>
</dbReference>
<evidence type="ECO:0000259" key="7">
    <source>
        <dbReference type="PROSITE" id="PS50111"/>
    </source>
</evidence>